<gene>
    <name evidence="4" type="ORF">ACFPXP_13875</name>
</gene>
<dbReference type="Gene3D" id="3.40.50.1000">
    <property type="entry name" value="HAD superfamily/HAD-like"/>
    <property type="match status" value="1"/>
</dbReference>
<evidence type="ECO:0000313" key="4">
    <source>
        <dbReference type="EMBL" id="MFC5987490.1"/>
    </source>
</evidence>
<keyword evidence="2 4" id="KW-0378">Hydrolase</keyword>
<reference evidence="5" key="1">
    <citation type="journal article" date="2019" name="Int. J. Syst. Evol. Microbiol.">
        <title>The Global Catalogue of Microorganisms (GCM) 10K type strain sequencing project: providing services to taxonomists for standard genome sequencing and annotation.</title>
        <authorList>
            <consortium name="The Broad Institute Genomics Platform"/>
            <consortium name="The Broad Institute Genome Sequencing Center for Infectious Disease"/>
            <person name="Wu L."/>
            <person name="Ma J."/>
        </authorList>
    </citation>
    <scope>NUCLEOTIDE SEQUENCE [LARGE SCALE GENOMIC DNA]</scope>
    <source>
        <strain evidence="5">CCM 8749</strain>
    </source>
</reference>
<comment type="caution">
    <text evidence="4">The sequence shown here is derived from an EMBL/GenBank/DDBJ whole genome shotgun (WGS) entry which is preliminary data.</text>
</comment>
<evidence type="ECO:0000313" key="5">
    <source>
        <dbReference type="Proteomes" id="UP001596250"/>
    </source>
</evidence>
<comment type="cofactor">
    <cofactor evidence="1">
        <name>Mg(2+)</name>
        <dbReference type="ChEBI" id="CHEBI:18420"/>
    </cofactor>
</comment>
<proteinExistence type="predicted"/>
<dbReference type="InterPro" id="IPR023214">
    <property type="entry name" value="HAD_sf"/>
</dbReference>
<evidence type="ECO:0000256" key="2">
    <source>
        <dbReference type="ARBA" id="ARBA00022801"/>
    </source>
</evidence>
<dbReference type="SUPFAM" id="SSF56784">
    <property type="entry name" value="HAD-like"/>
    <property type="match status" value="1"/>
</dbReference>
<dbReference type="PRINTS" id="PR00413">
    <property type="entry name" value="HADHALOGNASE"/>
</dbReference>
<dbReference type="InterPro" id="IPR036412">
    <property type="entry name" value="HAD-like_sf"/>
</dbReference>
<dbReference type="EMBL" id="JBHSQV010000164">
    <property type="protein sequence ID" value="MFC5987490.1"/>
    <property type="molecule type" value="Genomic_DNA"/>
</dbReference>
<dbReference type="RefSeq" id="WP_379894883.1">
    <property type="nucleotide sequence ID" value="NZ_CBCSCT010000039.1"/>
</dbReference>
<evidence type="ECO:0000256" key="1">
    <source>
        <dbReference type="ARBA" id="ARBA00001946"/>
    </source>
</evidence>
<dbReference type="GO" id="GO:0016787">
    <property type="term" value="F:hydrolase activity"/>
    <property type="evidence" value="ECO:0007669"/>
    <property type="project" value="UniProtKB-KW"/>
</dbReference>
<dbReference type="SFLD" id="SFLDG01129">
    <property type="entry name" value="C1.5:_HAD__Beta-PGM__Phosphata"/>
    <property type="match status" value="1"/>
</dbReference>
<dbReference type="NCBIfam" id="TIGR01549">
    <property type="entry name" value="HAD-SF-IA-v1"/>
    <property type="match status" value="1"/>
</dbReference>
<dbReference type="PANTHER" id="PTHR46470">
    <property type="entry name" value="N-ACYLNEURAMINATE-9-PHOSPHATASE"/>
    <property type="match status" value="1"/>
</dbReference>
<sequence length="234" mass="26903">MAEHAILFDLDGTLLDHEGAVTAAIADFRKGQPLFEELSLEEFHAVWFALEETYYNRYLAGEITFQEQRMLRMKELHASIGVRLEDEEAVQLFSHFLQLYRSHWKLFDDVLPLLRELKHVPLGVITNGEHDTQFLKLQSLGIEADFRFFIASGRVGCAKPNKEIFEWASQEADVPIHQCVYIGDRFHTDAVGSQEAGMKGIWLNRKLTDMEDLQGITVIYSLTEVPSILEKFIE</sequence>
<dbReference type="EC" id="3.1.3.-" evidence="4"/>
<evidence type="ECO:0000256" key="3">
    <source>
        <dbReference type="ARBA" id="ARBA00022842"/>
    </source>
</evidence>
<keyword evidence="3" id="KW-0460">Magnesium</keyword>
<keyword evidence="5" id="KW-1185">Reference proteome</keyword>
<dbReference type="Proteomes" id="UP001596250">
    <property type="component" value="Unassembled WGS sequence"/>
</dbReference>
<dbReference type="InterPro" id="IPR006439">
    <property type="entry name" value="HAD-SF_hydro_IA"/>
</dbReference>
<dbReference type="Pfam" id="PF00702">
    <property type="entry name" value="Hydrolase"/>
    <property type="match status" value="1"/>
</dbReference>
<organism evidence="4 5">
    <name type="scientific">Marinicrinis lubricantis</name>
    <dbReference type="NCBI Taxonomy" id="2086470"/>
    <lineage>
        <taxon>Bacteria</taxon>
        <taxon>Bacillati</taxon>
        <taxon>Bacillota</taxon>
        <taxon>Bacilli</taxon>
        <taxon>Bacillales</taxon>
        <taxon>Paenibacillaceae</taxon>
    </lineage>
</organism>
<protein>
    <submittedName>
        <fullName evidence="4">HAD family hydrolase</fullName>
        <ecNumber evidence="4">3.1.3.-</ecNumber>
    </submittedName>
</protein>
<dbReference type="InterPro" id="IPR051400">
    <property type="entry name" value="HAD-like_hydrolase"/>
</dbReference>
<dbReference type="PANTHER" id="PTHR46470:SF4">
    <property type="entry name" value="5-AMINO-6-(5-PHOSPHO-D-RIBITYLAMINO)URACIL PHOSPHATASE YIGB"/>
    <property type="match status" value="1"/>
</dbReference>
<name>A0ABW1IQY1_9BACL</name>
<dbReference type="SFLD" id="SFLDS00003">
    <property type="entry name" value="Haloacid_Dehalogenase"/>
    <property type="match status" value="1"/>
</dbReference>
<accession>A0ABW1IQY1</accession>
<dbReference type="Gene3D" id="1.20.120.710">
    <property type="entry name" value="Haloacid dehalogenase hydrolase-like domain"/>
    <property type="match status" value="1"/>
</dbReference>